<feature type="compositionally biased region" description="Basic residues" evidence="2">
    <location>
        <begin position="1277"/>
        <end position="1287"/>
    </location>
</feature>
<dbReference type="PROSITE" id="PS50103">
    <property type="entry name" value="ZF_C3H1"/>
    <property type="match status" value="1"/>
</dbReference>
<gene>
    <name evidence="5" type="primary">LOC113515090</name>
</gene>
<dbReference type="InParanoid" id="A0A6J1WK82"/>
<proteinExistence type="predicted"/>
<feature type="zinc finger region" description="C3H1-type" evidence="1">
    <location>
        <begin position="931"/>
        <end position="953"/>
    </location>
</feature>
<feature type="domain" description="C3H1-type" evidence="3">
    <location>
        <begin position="931"/>
        <end position="953"/>
    </location>
</feature>
<dbReference type="InterPro" id="IPR000571">
    <property type="entry name" value="Znf_CCCH"/>
</dbReference>
<feature type="region of interest" description="Disordered" evidence="2">
    <location>
        <begin position="1266"/>
        <end position="1305"/>
    </location>
</feature>
<feature type="compositionally biased region" description="Basic residues" evidence="2">
    <location>
        <begin position="11"/>
        <end position="25"/>
    </location>
</feature>
<evidence type="ECO:0000313" key="4">
    <source>
        <dbReference type="Proteomes" id="UP001652740"/>
    </source>
</evidence>
<dbReference type="GO" id="GO:0008270">
    <property type="term" value="F:zinc ion binding"/>
    <property type="evidence" value="ECO:0007669"/>
    <property type="project" value="UniProtKB-KW"/>
</dbReference>
<evidence type="ECO:0000313" key="5">
    <source>
        <dbReference type="RefSeq" id="XP_026755029.2"/>
    </source>
</evidence>
<keyword evidence="1" id="KW-0863">Zinc-finger</keyword>
<evidence type="ECO:0000256" key="1">
    <source>
        <dbReference type="PROSITE-ProRule" id="PRU00723"/>
    </source>
</evidence>
<organism evidence="4 5">
    <name type="scientific">Galleria mellonella</name>
    <name type="common">Greater wax moth</name>
    <dbReference type="NCBI Taxonomy" id="7137"/>
    <lineage>
        <taxon>Eukaryota</taxon>
        <taxon>Metazoa</taxon>
        <taxon>Ecdysozoa</taxon>
        <taxon>Arthropoda</taxon>
        <taxon>Hexapoda</taxon>
        <taxon>Insecta</taxon>
        <taxon>Pterygota</taxon>
        <taxon>Neoptera</taxon>
        <taxon>Endopterygota</taxon>
        <taxon>Lepidoptera</taxon>
        <taxon>Glossata</taxon>
        <taxon>Ditrysia</taxon>
        <taxon>Pyraloidea</taxon>
        <taxon>Pyralidae</taxon>
        <taxon>Galleriinae</taxon>
        <taxon>Galleria</taxon>
    </lineage>
</organism>
<feature type="compositionally biased region" description="Polar residues" evidence="2">
    <location>
        <begin position="64"/>
        <end position="85"/>
    </location>
</feature>
<feature type="region of interest" description="Disordered" evidence="2">
    <location>
        <begin position="1"/>
        <end position="199"/>
    </location>
</feature>
<evidence type="ECO:0000256" key="2">
    <source>
        <dbReference type="SAM" id="MobiDB-lite"/>
    </source>
</evidence>
<reference evidence="5" key="1">
    <citation type="submission" date="2025-08" db="UniProtKB">
        <authorList>
            <consortium name="RefSeq"/>
        </authorList>
    </citation>
    <scope>IDENTIFICATION</scope>
    <source>
        <tissue evidence="5">Whole larvae</tissue>
    </source>
</reference>
<feature type="region of interest" description="Disordered" evidence="2">
    <location>
        <begin position="557"/>
        <end position="584"/>
    </location>
</feature>
<keyword evidence="1" id="KW-0479">Metal-binding</keyword>
<keyword evidence="1" id="KW-0862">Zinc</keyword>
<dbReference type="GeneID" id="113515090"/>
<feature type="compositionally biased region" description="Basic residues" evidence="2">
    <location>
        <begin position="431"/>
        <end position="449"/>
    </location>
</feature>
<feature type="compositionally biased region" description="Polar residues" evidence="2">
    <location>
        <begin position="269"/>
        <end position="288"/>
    </location>
</feature>
<feature type="compositionally biased region" description="Basic residues" evidence="2">
    <location>
        <begin position="237"/>
        <end position="247"/>
    </location>
</feature>
<name>A0A6J1WK82_GALME</name>
<protein>
    <submittedName>
        <fullName evidence="5">Uncharacterized protein LOC113515090 isoform X1</fullName>
    </submittedName>
</protein>
<dbReference type="RefSeq" id="XP_026755029.2">
    <property type="nucleotide sequence ID" value="XM_026899228.3"/>
</dbReference>
<feature type="compositionally biased region" description="Polar residues" evidence="2">
    <location>
        <begin position="116"/>
        <end position="139"/>
    </location>
</feature>
<feature type="compositionally biased region" description="Low complexity" evidence="2">
    <location>
        <begin position="564"/>
        <end position="577"/>
    </location>
</feature>
<sequence length="1305" mass="147916">MPPKKNAIKTSKPKNTQKKATRKRIIKENPKFKTPSLIRIRLPSRKESTDNNESDDLPKIMKFSDTSPKVTTRQVVMQQKASPTEESLPEINVNSTSPKPVKPNETPPKVIKKKVSTQNEVVTVNKESLPETNVNSTSPKPVKPNETPPKVIKKTVSPRNKVVSVNKESLPEINVNGTSPKPVKPNETPPKVIKKTVSPRNKVVSVNKVVKYHLTKQKPREIAKSMVNPSTSTGVKKAVKRKGRSKKLNYLVESPSVDDNTELEEPTADKNTNGDSPENIKINETSPKPTVKQILHQRKIELANEVIRHHFPQQKTFEQTISEIPTANSENKEVVKRRVKSKKIPDDLVDSLTNIESTESEEFVVKKPKRIYTRKVPVKQIVQKATVPTEDAEDNQLETANKIESKSVKKAKSNLQTETSMDGKESTGKAQKIKSTKPRIIRRTPRGKKNSINNTAISEAAVVDQNKDDKKLKVNDADDTKLSKTPILPKKKARHIDSRKTSTASNSECMSWTKDISSSSTTTSVTVCSTDIVRIDKKFPVLKIPYVDYKLKKRMKEVDRGKKPTTLSSTSSPTSKSESSDDCSKCKAGEQSIVVDGHTVNLSTSSVSEINASQETCHVNKNNSISKISKALDKLTSNLKKIDMEILNWIGYQNEEVDIDALKAQERMFRILKEESAVIMLCKNIKRVLSDEDVDANNITNMKALEAVVQDENNFIKPDNVSLTKCIVNLKNTHNSSVGDMHIDNAKETSQKEKGNADVNYNNCTTDNVPHVPLDHSYDDDDALSLFAESITGIESSRLNSSVGSPPHKRLADEEEYIPRPVIKEQCSAPEKLVYHPTKIKYNEHSDHNIKTRTICEKQNADSTSINKEPVQDNTSKSQCTEMLNKVNLMNNCVNPIITNVAMPKEKNSSYLMSSIYKPSQAMKSVVFKGICFFHIVSSCRHNALCRFPHVIPNTREIKAKLCTLSEEMFIQEYMMMRNWPGLRRLYGLCFVEEAARRELTCFLVEMAMDFVTKVNCTSREDGLLKIEVAEFTLLHLNTVDLETCDNLLKYSVREDALLCDVFMEIIAATQNFSRFKLVFLNLTWFIVKINRSFSLNVATQILERVCILPYEEPLIKALLNIIRHTDPAIFENTVMGKFEKQLLNTNRDLYDQLMVIRRENMNRTVMENLYVSSSRIIREVEPPNVGMYPEREKRYTSPDTTYLDNLNKDEPVIKRTINFDPSRSFSVAQRGSATQSNEGYDKWRSQHAPNFSSWRNRSFFNKIPTFNPPQRTLRPPLKRPQIHRHVTYGGSPSKFPRRSGPDFF</sequence>
<dbReference type="Proteomes" id="UP001652740">
    <property type="component" value="Unplaced"/>
</dbReference>
<feature type="region of interest" description="Disordered" evidence="2">
    <location>
        <begin position="404"/>
        <end position="455"/>
    </location>
</feature>
<evidence type="ECO:0000259" key="3">
    <source>
        <dbReference type="PROSITE" id="PS50103"/>
    </source>
</evidence>
<dbReference type="KEGG" id="gmw:113515090"/>
<feature type="region of interest" description="Disordered" evidence="2">
    <location>
        <begin position="228"/>
        <end position="289"/>
    </location>
</feature>
<keyword evidence="4" id="KW-1185">Reference proteome</keyword>
<accession>A0A6J1WK82</accession>